<reference evidence="2 3" key="2">
    <citation type="submission" date="2018-11" db="EMBL/GenBank/DDBJ databases">
        <authorList>
            <consortium name="Pathogen Informatics"/>
        </authorList>
    </citation>
    <scope>NUCLEOTIDE SEQUENCE [LARGE SCALE GENOMIC DNA]</scope>
    <source>
        <strain evidence="2 3">NST_G2</strain>
    </source>
</reference>
<evidence type="ECO:0000313" key="2">
    <source>
        <dbReference type="EMBL" id="VDL99788.1"/>
    </source>
</evidence>
<organism evidence="4">
    <name type="scientific">Schistocephalus solidus</name>
    <name type="common">Tapeworm</name>
    <dbReference type="NCBI Taxonomy" id="70667"/>
    <lineage>
        <taxon>Eukaryota</taxon>
        <taxon>Metazoa</taxon>
        <taxon>Spiralia</taxon>
        <taxon>Lophotrochozoa</taxon>
        <taxon>Platyhelminthes</taxon>
        <taxon>Cestoda</taxon>
        <taxon>Eucestoda</taxon>
        <taxon>Diphyllobothriidea</taxon>
        <taxon>Diphyllobothriidae</taxon>
        <taxon>Schistocephalus</taxon>
    </lineage>
</organism>
<dbReference type="EMBL" id="UYSU01038050">
    <property type="protein sequence ID" value="VDL99788.1"/>
    <property type="molecule type" value="Genomic_DNA"/>
</dbReference>
<protein>
    <submittedName>
        <fullName evidence="4">CUE domain-containing protein</fullName>
    </submittedName>
</protein>
<name>A0A183TAA5_SCHSO</name>
<proteinExistence type="predicted"/>
<evidence type="ECO:0000256" key="1">
    <source>
        <dbReference type="SAM" id="MobiDB-lite"/>
    </source>
</evidence>
<dbReference type="AlphaFoldDB" id="A0A183TAA5"/>
<accession>A0A183TAA5</accession>
<evidence type="ECO:0000313" key="3">
    <source>
        <dbReference type="Proteomes" id="UP000275846"/>
    </source>
</evidence>
<dbReference type="WBParaSite" id="SSLN_0001390701-mRNA-1">
    <property type="protein sequence ID" value="SSLN_0001390701-mRNA-1"/>
    <property type="gene ID" value="SSLN_0001390701"/>
</dbReference>
<sequence length="311" mass="34174">MMSSTLYVTQIQPKYHEERSLFACNFKDRLDSPNVDVFDAFATALSESKCETLSRADISKILNPLELDAPLVDYLVAHGAISAEMAKELLRWECFSERETSKIETLLDCLEIFDKSVQNIANDAHVVVQNPKLILLINALRSTGQHALASRLDSGPRILPSRFTTSPGTTDADYDPAEDVALKYHGGAADNFGPHDVTIAPSGKAKTSQWELVLPRIEPVHPNASLVKVIVLIINPPTLPAGSLGDARGSVRRRGQLRLWLQVAAIKVNPARYEELILPPTGAATLNADSRPRRGRWKAPGLSEDLEPVKQ</sequence>
<gene>
    <name evidence="2" type="ORF">SSLN_LOCUS13403</name>
</gene>
<evidence type="ECO:0000313" key="4">
    <source>
        <dbReference type="WBParaSite" id="SSLN_0001390701-mRNA-1"/>
    </source>
</evidence>
<reference evidence="4" key="1">
    <citation type="submission" date="2016-06" db="UniProtKB">
        <authorList>
            <consortium name="WormBaseParasite"/>
        </authorList>
    </citation>
    <scope>IDENTIFICATION</scope>
</reference>
<dbReference type="OrthoDB" id="6274940at2759"/>
<dbReference type="Proteomes" id="UP000275846">
    <property type="component" value="Unassembled WGS sequence"/>
</dbReference>
<feature type="region of interest" description="Disordered" evidence="1">
    <location>
        <begin position="287"/>
        <end position="311"/>
    </location>
</feature>
<keyword evidence="3" id="KW-1185">Reference proteome</keyword>